<proteinExistence type="predicted"/>
<dbReference type="Pfam" id="PF21006">
    <property type="entry name" value="NHase_beta_N"/>
    <property type="match status" value="1"/>
</dbReference>
<protein>
    <submittedName>
        <fullName evidence="3">Nitrile hydratase accessory protein</fullName>
    </submittedName>
</protein>
<gene>
    <name evidence="3" type="ORF">SAMN05877838_2435</name>
</gene>
<dbReference type="Gene3D" id="1.10.472.20">
    <property type="entry name" value="Nitrile hydratase, beta subunit"/>
    <property type="match status" value="1"/>
</dbReference>
<dbReference type="InterPro" id="IPR023808">
    <property type="entry name" value="Nitrile_Hydratase_acc_put"/>
</dbReference>
<evidence type="ECO:0000259" key="2">
    <source>
        <dbReference type="Pfam" id="PF21006"/>
    </source>
</evidence>
<name>A0A286IBN2_9HYPH</name>
<feature type="region of interest" description="Disordered" evidence="1">
    <location>
        <begin position="1"/>
        <end position="28"/>
    </location>
</feature>
<organism evidence="3 4">
    <name type="scientific">Hoeflea halophila</name>
    <dbReference type="NCBI Taxonomy" id="714899"/>
    <lineage>
        <taxon>Bacteria</taxon>
        <taxon>Pseudomonadati</taxon>
        <taxon>Pseudomonadota</taxon>
        <taxon>Alphaproteobacteria</taxon>
        <taxon>Hyphomicrobiales</taxon>
        <taxon>Rhizobiaceae</taxon>
        <taxon>Hoeflea</taxon>
    </lineage>
</organism>
<evidence type="ECO:0000313" key="4">
    <source>
        <dbReference type="Proteomes" id="UP000219465"/>
    </source>
</evidence>
<dbReference type="InterPro" id="IPR008990">
    <property type="entry name" value="Elect_transpt_acc-like_dom_sf"/>
</dbReference>
<dbReference type="InterPro" id="IPR042262">
    <property type="entry name" value="CN_hydtase_beta_C"/>
</dbReference>
<evidence type="ECO:0000256" key="1">
    <source>
        <dbReference type="SAM" id="MobiDB-lite"/>
    </source>
</evidence>
<dbReference type="NCBIfam" id="TIGR03889">
    <property type="entry name" value="nitrile_acc"/>
    <property type="match status" value="1"/>
</dbReference>
<dbReference type="EMBL" id="OCPC01000003">
    <property type="protein sequence ID" value="SOE17535.1"/>
    <property type="molecule type" value="Genomic_DNA"/>
</dbReference>
<sequence length="132" mass="14092">MSRPEPSAAAGPDAGAADTPFRLPVGSGPDAPVFAEPWQAQAFALAVALHQRGVFTWSEWAAELSRQVARPNAAQDGSDYYQHWLAAIEALLSQKGVTGSEMIDAVSHAWQRAAHATPHGQPILLENDPERA</sequence>
<reference evidence="4" key="1">
    <citation type="submission" date="2017-08" db="EMBL/GenBank/DDBJ databases">
        <authorList>
            <person name="Varghese N."/>
            <person name="Submissions S."/>
        </authorList>
    </citation>
    <scope>NUCLEOTIDE SEQUENCE [LARGE SCALE GENOMIC DNA]</scope>
    <source>
        <strain evidence="4">KCTC 23107</strain>
    </source>
</reference>
<dbReference type="SUPFAM" id="SSF50090">
    <property type="entry name" value="Electron transport accessory proteins"/>
    <property type="match status" value="1"/>
</dbReference>
<dbReference type="Proteomes" id="UP000219465">
    <property type="component" value="Unassembled WGS sequence"/>
</dbReference>
<dbReference type="RefSeq" id="WP_425479271.1">
    <property type="nucleotide sequence ID" value="NZ_OCPC01000003.1"/>
</dbReference>
<dbReference type="AlphaFoldDB" id="A0A286IBN2"/>
<feature type="compositionally biased region" description="Low complexity" evidence="1">
    <location>
        <begin position="8"/>
        <end position="18"/>
    </location>
</feature>
<feature type="domain" description="Nitrile hydratase beta subunit-like N-terminal" evidence="2">
    <location>
        <begin position="24"/>
        <end position="112"/>
    </location>
</feature>
<accession>A0A286IBN2</accession>
<keyword evidence="4" id="KW-1185">Reference proteome</keyword>
<dbReference type="InterPro" id="IPR049054">
    <property type="entry name" value="CN_hydtase_beta-like_N"/>
</dbReference>
<evidence type="ECO:0000313" key="3">
    <source>
        <dbReference type="EMBL" id="SOE17535.1"/>
    </source>
</evidence>